<keyword evidence="5 12" id="KW-0997">Cell inner membrane</keyword>
<evidence type="ECO:0000256" key="12">
    <source>
        <dbReference type="PIRNR" id="PIRNR006247"/>
    </source>
</evidence>
<dbReference type="AlphaFoldDB" id="A0A1C3K4S4"/>
<evidence type="ECO:0000256" key="10">
    <source>
        <dbReference type="ARBA" id="ARBA00023065"/>
    </source>
</evidence>
<dbReference type="PIRSF" id="PIRSF006247">
    <property type="entry name" value="TrkH"/>
    <property type="match status" value="1"/>
</dbReference>
<evidence type="ECO:0000256" key="14">
    <source>
        <dbReference type="SAM" id="Phobius"/>
    </source>
</evidence>
<feature type="binding site" evidence="13">
    <location>
        <position position="115"/>
    </location>
    <ligand>
        <name>K(+)</name>
        <dbReference type="ChEBI" id="CHEBI:29103"/>
    </ligand>
</feature>
<comment type="similarity">
    <text evidence="2 12">Belongs to the TrkH potassium transport family.</text>
</comment>
<protein>
    <recommendedName>
        <fullName evidence="12">Trk system potassium uptake protein</fullName>
    </recommendedName>
</protein>
<evidence type="ECO:0000256" key="2">
    <source>
        <dbReference type="ARBA" id="ARBA00009137"/>
    </source>
</evidence>
<dbReference type="InterPro" id="IPR004772">
    <property type="entry name" value="TrkH"/>
</dbReference>
<dbReference type="Pfam" id="PF02386">
    <property type="entry name" value="TrkH"/>
    <property type="match status" value="2"/>
</dbReference>
<keyword evidence="6 12" id="KW-0633">Potassium transport</keyword>
<feature type="transmembrane region" description="Helical" evidence="14">
    <location>
        <begin position="397"/>
        <end position="421"/>
    </location>
</feature>
<feature type="transmembrane region" description="Helical" evidence="14">
    <location>
        <begin position="335"/>
        <end position="358"/>
    </location>
</feature>
<organism evidence="15 17">
    <name type="scientific">Orrella dioscoreae</name>
    <dbReference type="NCBI Taxonomy" id="1851544"/>
    <lineage>
        <taxon>Bacteria</taxon>
        <taxon>Pseudomonadati</taxon>
        <taxon>Pseudomonadota</taxon>
        <taxon>Betaproteobacteria</taxon>
        <taxon>Burkholderiales</taxon>
        <taxon>Alcaligenaceae</taxon>
        <taxon>Orrella</taxon>
    </lineage>
</organism>
<dbReference type="GO" id="GO:0005886">
    <property type="term" value="C:plasma membrane"/>
    <property type="evidence" value="ECO:0007669"/>
    <property type="project" value="UniProtKB-SubCell"/>
</dbReference>
<keyword evidence="10 12" id="KW-0406">Ion transport</keyword>
<feature type="transmembrane region" description="Helical" evidence="14">
    <location>
        <begin position="459"/>
        <end position="482"/>
    </location>
</feature>
<evidence type="ECO:0000256" key="5">
    <source>
        <dbReference type="ARBA" id="ARBA00022519"/>
    </source>
</evidence>
<evidence type="ECO:0000256" key="7">
    <source>
        <dbReference type="ARBA" id="ARBA00022692"/>
    </source>
</evidence>
<sequence>MRRLAAILHTLGFVMALFATTMIFPLVVAAWNGDAALDAFVDGFLISLGLGLACWLGTRRFRTELRPRDGFLLASLVWTVLPALATIPLQIYFARAGTPLSFTDAYFEAMSGLTTTGGTILTGLEFLPPSINLWRTTLVWVGGMGILVLAVAVLPLLGVGGHQVFRAETPGPMKDDRLTPRIASTAKALYGVYFGLSIICLLAYRAVGLSWFEAWCHMSSTMGLGGFSTYDEGFVHYDSVGVEAVAVVFMTIAGINFATHFNALRQHSLKAYWRCPEAVPYLVVMFGAGLLISAYLYWRGVYGDPLEALRYGIFNTVSVATSTGFANVDYAQWPLFAPLLMLVLAMFCTSAGSTGGGIKMIRAIILVKQARQEMVSMLHPHAITPVRVGERVVPPRVLVSVLAFMLVYGLSIAVMTALMLLSGLEPLTAFSAVIASINNTGPGLGSVGPMGNFAGLTDFQTWVCTFAMLIGRLELFTVLILFTPGFWRK</sequence>
<evidence type="ECO:0000256" key="6">
    <source>
        <dbReference type="ARBA" id="ARBA00022538"/>
    </source>
</evidence>
<dbReference type="EMBL" id="FLRC01000033">
    <property type="protein sequence ID" value="SBT26482.1"/>
    <property type="molecule type" value="Genomic_DNA"/>
</dbReference>
<accession>A0A1C3K4S4</accession>
<evidence type="ECO:0000313" key="16">
    <source>
        <dbReference type="EMBL" id="SOE46770.1"/>
    </source>
</evidence>
<evidence type="ECO:0000313" key="17">
    <source>
        <dbReference type="Proteomes" id="UP000078558"/>
    </source>
</evidence>
<keyword evidence="13" id="KW-0479">Metal-binding</keyword>
<keyword evidence="4 12" id="KW-1003">Cell membrane</keyword>
<gene>
    <name evidence="15" type="ORF">ODI_04255</name>
    <name evidence="16" type="ORF">ODI_R0457</name>
</gene>
<dbReference type="GO" id="GO:0015379">
    <property type="term" value="F:potassium:chloride symporter activity"/>
    <property type="evidence" value="ECO:0007669"/>
    <property type="project" value="InterPro"/>
</dbReference>
<feature type="transmembrane region" description="Helical" evidence="14">
    <location>
        <begin position="188"/>
        <end position="212"/>
    </location>
</feature>
<evidence type="ECO:0000256" key="3">
    <source>
        <dbReference type="ARBA" id="ARBA00022448"/>
    </source>
</evidence>
<keyword evidence="8 12" id="KW-0630">Potassium</keyword>
<keyword evidence="11 12" id="KW-0472">Membrane</keyword>
<dbReference type="InterPro" id="IPR003445">
    <property type="entry name" value="Cat_transpt"/>
</dbReference>
<dbReference type="EMBL" id="LT907988">
    <property type="protein sequence ID" value="SOE46770.1"/>
    <property type="molecule type" value="Genomic_DNA"/>
</dbReference>
<comment type="subcellular location">
    <subcellularLocation>
        <location evidence="1 12">Cell inner membrane</location>
        <topology evidence="1 12">Multi-pass membrane protein</topology>
    </subcellularLocation>
</comment>
<feature type="binding site" evidence="13">
    <location>
        <position position="323"/>
    </location>
    <ligand>
        <name>K(+)</name>
        <dbReference type="ChEBI" id="CHEBI:29103"/>
    </ligand>
</feature>
<keyword evidence="9 14" id="KW-1133">Transmembrane helix</keyword>
<comment type="function">
    <text evidence="12">Low-affinity potassium transport system. Interacts with Trk system potassium uptake protein TrkA.</text>
</comment>
<feature type="binding site" evidence="13">
    <location>
        <position position="439"/>
    </location>
    <ligand>
        <name>K(+)</name>
        <dbReference type="ChEBI" id="CHEBI:29103"/>
    </ligand>
</feature>
<dbReference type="RefSeq" id="WP_067756294.1">
    <property type="nucleotide sequence ID" value="NZ_LT907988.1"/>
</dbReference>
<dbReference type="Proteomes" id="UP000078558">
    <property type="component" value="Chromosome I"/>
</dbReference>
<dbReference type="PANTHER" id="PTHR32024">
    <property type="entry name" value="TRK SYSTEM POTASSIUM UPTAKE PROTEIN TRKG-RELATED"/>
    <property type="match status" value="1"/>
</dbReference>
<feature type="transmembrane region" description="Helical" evidence="14">
    <location>
        <begin position="240"/>
        <end position="258"/>
    </location>
</feature>
<dbReference type="KEGG" id="odi:ODI_R0457"/>
<feature type="binding site" evidence="13">
    <location>
        <position position="224"/>
    </location>
    <ligand>
        <name>K(+)</name>
        <dbReference type="ChEBI" id="CHEBI:29103"/>
    </ligand>
</feature>
<evidence type="ECO:0000256" key="11">
    <source>
        <dbReference type="ARBA" id="ARBA00023136"/>
    </source>
</evidence>
<evidence type="ECO:0000256" key="1">
    <source>
        <dbReference type="ARBA" id="ARBA00004429"/>
    </source>
</evidence>
<evidence type="ECO:0000256" key="9">
    <source>
        <dbReference type="ARBA" id="ARBA00022989"/>
    </source>
</evidence>
<feature type="transmembrane region" description="Helical" evidence="14">
    <location>
        <begin position="70"/>
        <end position="93"/>
    </location>
</feature>
<dbReference type="GO" id="GO:0046872">
    <property type="term" value="F:metal ion binding"/>
    <property type="evidence" value="ECO:0007669"/>
    <property type="project" value="UniProtKB-KW"/>
</dbReference>
<feature type="binding site" evidence="13">
    <location>
        <position position="225"/>
    </location>
    <ligand>
        <name>K(+)</name>
        <dbReference type="ChEBI" id="CHEBI:29103"/>
    </ligand>
</feature>
<reference evidence="16 17" key="2">
    <citation type="submission" date="2017-08" db="EMBL/GenBank/DDBJ databases">
        <authorList>
            <person name="de Groot N.N."/>
        </authorList>
    </citation>
    <scope>NUCLEOTIDE SEQUENCE [LARGE SCALE GENOMIC DNA]</scope>
    <source>
        <strain evidence="16">Orrdi1</strain>
    </source>
</reference>
<keyword evidence="3 12" id="KW-0813">Transport</keyword>
<feature type="binding site" evidence="13">
    <location>
        <position position="116"/>
    </location>
    <ligand>
        <name>K(+)</name>
        <dbReference type="ChEBI" id="CHEBI:29103"/>
    </ligand>
</feature>
<reference evidence="15 17" key="1">
    <citation type="submission" date="2016-06" db="EMBL/GenBank/DDBJ databases">
        <authorList>
            <person name="Kjaerup R.B."/>
            <person name="Dalgaard T.S."/>
            <person name="Juul-Madsen H.R."/>
        </authorList>
    </citation>
    <scope>NUCLEOTIDE SEQUENCE [LARGE SCALE GENOMIC DNA]</scope>
    <source>
        <strain evidence="15">Orrdi1</strain>
    </source>
</reference>
<evidence type="ECO:0000313" key="15">
    <source>
        <dbReference type="EMBL" id="SBT26482.1"/>
    </source>
</evidence>
<feature type="transmembrane region" description="Helical" evidence="14">
    <location>
        <begin position="137"/>
        <end position="157"/>
    </location>
</feature>
<proteinExistence type="inferred from homology"/>
<dbReference type="OrthoDB" id="9810952at2"/>
<feature type="transmembrane region" description="Helical" evidence="14">
    <location>
        <begin position="279"/>
        <end position="298"/>
    </location>
</feature>
<keyword evidence="17" id="KW-1185">Reference proteome</keyword>
<feature type="transmembrane region" description="Helical" evidence="14">
    <location>
        <begin position="39"/>
        <end position="58"/>
    </location>
</feature>
<keyword evidence="7 14" id="KW-0812">Transmembrane</keyword>
<dbReference type="STRING" id="1851544.ODI_04255"/>
<evidence type="ECO:0000256" key="4">
    <source>
        <dbReference type="ARBA" id="ARBA00022475"/>
    </source>
</evidence>
<evidence type="ECO:0000256" key="8">
    <source>
        <dbReference type="ARBA" id="ARBA00022958"/>
    </source>
</evidence>
<dbReference type="PANTHER" id="PTHR32024:SF2">
    <property type="entry name" value="TRK SYSTEM POTASSIUM UPTAKE PROTEIN TRKG-RELATED"/>
    <property type="match status" value="1"/>
</dbReference>
<evidence type="ECO:0000256" key="13">
    <source>
        <dbReference type="PIRSR" id="PIRSR006247-1"/>
    </source>
</evidence>
<name>A0A1C3K4S4_9BURK</name>